<evidence type="ECO:0000313" key="1">
    <source>
        <dbReference type="EMBL" id="KAI3832710.1"/>
    </source>
</evidence>
<dbReference type="Proteomes" id="UP001202328">
    <property type="component" value="Unassembled WGS sequence"/>
</dbReference>
<comment type="caution">
    <text evidence="1">The sequence shown here is derived from an EMBL/GenBank/DDBJ whole genome shotgun (WGS) entry which is preliminary data.</text>
</comment>
<name>A0AAD4X2U5_9MAGN</name>
<proteinExistence type="predicted"/>
<reference evidence="1" key="1">
    <citation type="submission" date="2022-04" db="EMBL/GenBank/DDBJ databases">
        <title>A functionally conserved STORR gene fusion in Papaver species that diverged 16.8 million years ago.</title>
        <authorList>
            <person name="Catania T."/>
        </authorList>
    </citation>
    <scope>NUCLEOTIDE SEQUENCE</scope>
    <source>
        <strain evidence="1">S-188037</strain>
    </source>
</reference>
<sequence>MDVDYNDDDNYYRTTTPFLSYWGLDDTKDKEEIHTPVEIDAIDDTDLPPRYVNNTGLSARIGRINPDWFDPDQSAE</sequence>
<dbReference type="EMBL" id="JAJJMB010017986">
    <property type="protein sequence ID" value="KAI3832710.1"/>
    <property type="molecule type" value="Genomic_DNA"/>
</dbReference>
<dbReference type="AlphaFoldDB" id="A0AAD4X2U5"/>
<gene>
    <name evidence="1" type="ORF">MKW98_002256</name>
</gene>
<evidence type="ECO:0000313" key="2">
    <source>
        <dbReference type="Proteomes" id="UP001202328"/>
    </source>
</evidence>
<accession>A0AAD4X2U5</accession>
<organism evidence="1 2">
    <name type="scientific">Papaver atlanticum</name>
    <dbReference type="NCBI Taxonomy" id="357466"/>
    <lineage>
        <taxon>Eukaryota</taxon>
        <taxon>Viridiplantae</taxon>
        <taxon>Streptophyta</taxon>
        <taxon>Embryophyta</taxon>
        <taxon>Tracheophyta</taxon>
        <taxon>Spermatophyta</taxon>
        <taxon>Magnoliopsida</taxon>
        <taxon>Ranunculales</taxon>
        <taxon>Papaveraceae</taxon>
        <taxon>Papaveroideae</taxon>
        <taxon>Papaver</taxon>
    </lineage>
</organism>
<keyword evidence="2" id="KW-1185">Reference proteome</keyword>
<protein>
    <submittedName>
        <fullName evidence="1">Uncharacterized protein</fullName>
    </submittedName>
</protein>